<evidence type="ECO:0000256" key="2">
    <source>
        <dbReference type="ARBA" id="ARBA00022679"/>
    </source>
</evidence>
<dbReference type="RefSeq" id="WP_007001661.1">
    <property type="nucleotide sequence ID" value="NZ_JH992956.1"/>
</dbReference>
<comment type="caution">
    <text evidence="3">The sequence shown here is derived from an EMBL/GenBank/DDBJ whole genome shotgun (WGS) entry which is preliminary data.</text>
</comment>
<dbReference type="HOGENOM" id="CLU_075826_1_0_11"/>
<dbReference type="CDD" id="cd02440">
    <property type="entry name" value="AdoMet_MTases"/>
    <property type="match status" value="1"/>
</dbReference>
<organism evidence="3 4">
    <name type="scientific">Actinobaculum massiliense ACS-171-V-Col2</name>
    <dbReference type="NCBI Taxonomy" id="883066"/>
    <lineage>
        <taxon>Bacteria</taxon>
        <taxon>Bacillati</taxon>
        <taxon>Actinomycetota</taxon>
        <taxon>Actinomycetes</taxon>
        <taxon>Actinomycetales</taxon>
        <taxon>Actinomycetaceae</taxon>
        <taxon>Actinobaculum</taxon>
    </lineage>
</organism>
<dbReference type="PANTHER" id="PTHR43542:SF1">
    <property type="entry name" value="METHYLTRANSFERASE"/>
    <property type="match status" value="1"/>
</dbReference>
<accession>K9EB68</accession>
<dbReference type="eggNOG" id="COG0742">
    <property type="taxonomic scope" value="Bacteria"/>
</dbReference>
<dbReference type="InterPro" id="IPR029063">
    <property type="entry name" value="SAM-dependent_MTases_sf"/>
</dbReference>
<dbReference type="Proteomes" id="UP000009888">
    <property type="component" value="Unassembled WGS sequence"/>
</dbReference>
<dbReference type="GO" id="GO:0008168">
    <property type="term" value="F:methyltransferase activity"/>
    <property type="evidence" value="ECO:0007669"/>
    <property type="project" value="UniProtKB-KW"/>
</dbReference>
<gene>
    <name evidence="3" type="ORF">HMPREF9233_01456</name>
</gene>
<protein>
    <submittedName>
        <fullName evidence="3">RsmD family RNA methyltransferase</fullName>
    </submittedName>
</protein>
<dbReference type="Gene3D" id="3.40.50.150">
    <property type="entry name" value="Vaccinia Virus protein VP39"/>
    <property type="match status" value="1"/>
</dbReference>
<dbReference type="PANTHER" id="PTHR43542">
    <property type="entry name" value="METHYLTRANSFERASE"/>
    <property type="match status" value="1"/>
</dbReference>
<evidence type="ECO:0000256" key="1">
    <source>
        <dbReference type="ARBA" id="ARBA00022603"/>
    </source>
</evidence>
<keyword evidence="1 3" id="KW-0489">Methyltransferase</keyword>
<sequence>MTRIVAGSAKGKTLRVPKFGTRPTSEKVREAMFSSLENRGFIRGCQIVDLFSGSGALGLEAKSRGAESVVCVEAARPAAEIIRENALAARLDVSVVAMKAETWVAQERERIATAPGAGTNTEPEQEQMGYDVVFMDPPYIYGEPKLAQLLVAVAEILAPDGIAVVERDHKSPQPLWPEGWELIGNKTYGDTRVWTAGPTLENS</sequence>
<keyword evidence="4" id="KW-1185">Reference proteome</keyword>
<dbReference type="Pfam" id="PF03602">
    <property type="entry name" value="Cons_hypoth95"/>
    <property type="match status" value="1"/>
</dbReference>
<dbReference type="AlphaFoldDB" id="K9EB68"/>
<evidence type="ECO:0000313" key="3">
    <source>
        <dbReference type="EMBL" id="EKU94509.1"/>
    </source>
</evidence>
<dbReference type="PIRSF" id="PIRSF004553">
    <property type="entry name" value="CHP00095"/>
    <property type="match status" value="1"/>
</dbReference>
<dbReference type="PATRIC" id="fig|883066.3.peg.1519"/>
<dbReference type="SUPFAM" id="SSF53335">
    <property type="entry name" value="S-adenosyl-L-methionine-dependent methyltransferases"/>
    <property type="match status" value="1"/>
</dbReference>
<keyword evidence="2 3" id="KW-0808">Transferase</keyword>
<dbReference type="InterPro" id="IPR004398">
    <property type="entry name" value="RNA_MeTrfase_RsmD"/>
</dbReference>
<dbReference type="GO" id="GO:0031167">
    <property type="term" value="P:rRNA methylation"/>
    <property type="evidence" value="ECO:0007669"/>
    <property type="project" value="InterPro"/>
</dbReference>
<proteinExistence type="predicted"/>
<dbReference type="PROSITE" id="PS00092">
    <property type="entry name" value="N6_MTASE"/>
    <property type="match status" value="1"/>
</dbReference>
<dbReference type="InterPro" id="IPR002052">
    <property type="entry name" value="DNA_methylase_N6_adenine_CS"/>
</dbReference>
<dbReference type="EMBL" id="AGWL01000008">
    <property type="protein sequence ID" value="EKU94509.1"/>
    <property type="molecule type" value="Genomic_DNA"/>
</dbReference>
<reference evidence="3 4" key="1">
    <citation type="submission" date="2012-09" db="EMBL/GenBank/DDBJ databases">
        <title>The Genome Sequence of Actinobaculum massiliae ACS-171-V-COL2.</title>
        <authorList>
            <consortium name="The Broad Institute Genome Sequencing Platform"/>
            <person name="Earl A."/>
            <person name="Ward D."/>
            <person name="Feldgarden M."/>
            <person name="Gevers D."/>
            <person name="Saerens B."/>
            <person name="Vaneechoutte M."/>
            <person name="Walker B."/>
            <person name="Young S.K."/>
            <person name="Zeng Q."/>
            <person name="Gargeya S."/>
            <person name="Fitzgerald M."/>
            <person name="Haas B."/>
            <person name="Abouelleil A."/>
            <person name="Alvarado L."/>
            <person name="Arachchi H.M."/>
            <person name="Berlin A."/>
            <person name="Chapman S.B."/>
            <person name="Goldberg J."/>
            <person name="Griggs A."/>
            <person name="Gujja S."/>
            <person name="Hansen M."/>
            <person name="Howarth C."/>
            <person name="Imamovic A."/>
            <person name="Larimer J."/>
            <person name="McCowen C."/>
            <person name="Montmayeur A."/>
            <person name="Murphy C."/>
            <person name="Neiman D."/>
            <person name="Pearson M."/>
            <person name="Priest M."/>
            <person name="Roberts A."/>
            <person name="Saif S."/>
            <person name="Shea T."/>
            <person name="Sisk P."/>
            <person name="Sykes S."/>
            <person name="Wortman J."/>
            <person name="Nusbaum C."/>
            <person name="Birren B."/>
        </authorList>
    </citation>
    <scope>NUCLEOTIDE SEQUENCE [LARGE SCALE GENOMIC DNA]</scope>
    <source>
        <strain evidence="4">ACS-171-V-Col2</strain>
    </source>
</reference>
<dbReference type="NCBIfam" id="TIGR00095">
    <property type="entry name" value="16S rRNA (guanine(966)-N(2))-methyltransferase RsmD"/>
    <property type="match status" value="1"/>
</dbReference>
<name>K9EB68_9ACTO</name>
<dbReference type="GO" id="GO:0003676">
    <property type="term" value="F:nucleic acid binding"/>
    <property type="evidence" value="ECO:0007669"/>
    <property type="project" value="InterPro"/>
</dbReference>
<dbReference type="STRING" id="202789.GCA_001457435_00650"/>
<evidence type="ECO:0000313" key="4">
    <source>
        <dbReference type="Proteomes" id="UP000009888"/>
    </source>
</evidence>